<keyword evidence="2" id="KW-1185">Reference proteome</keyword>
<evidence type="ECO:0000313" key="2">
    <source>
        <dbReference type="Proteomes" id="UP000053097"/>
    </source>
</evidence>
<dbReference type="STRING" id="2015173.A0A026VV17"/>
<accession>A0A026VV17</accession>
<protein>
    <submittedName>
        <fullName evidence="1">Fatty acid synthase</fullName>
    </submittedName>
</protein>
<dbReference type="AlphaFoldDB" id="A0A026VV17"/>
<dbReference type="Gene3D" id="3.30.70.3290">
    <property type="match status" value="1"/>
</dbReference>
<gene>
    <name evidence="1" type="ORF">X777_03868</name>
</gene>
<proteinExistence type="predicted"/>
<reference evidence="1 2" key="1">
    <citation type="journal article" date="2014" name="Curr. Biol.">
        <title>The genome of the clonal raider ant Cerapachys biroi.</title>
        <authorList>
            <person name="Oxley P.R."/>
            <person name="Ji L."/>
            <person name="Fetter-Pruneda I."/>
            <person name="McKenzie S.K."/>
            <person name="Li C."/>
            <person name="Hu H."/>
            <person name="Zhang G."/>
            <person name="Kronauer D.J."/>
        </authorList>
    </citation>
    <scope>NUCLEOTIDE SEQUENCE [LARGE SCALE GENOMIC DNA]</scope>
</reference>
<dbReference type="OMA" id="PENIFQC"/>
<sequence length="97" mass="11033">FEKVIQLIPKNAITIEIAPHGSLQNVMKDFSDTNVSLIQHHRKDNVKIFLQGLGKIYNTGSQPQLANLYPTVQFPVSRGTPMISPSIRYTEYYFPNI</sequence>
<feature type="non-terminal residue" evidence="1">
    <location>
        <position position="1"/>
    </location>
</feature>
<name>A0A026VV17_OOCBI</name>
<organism evidence="1 2">
    <name type="scientific">Ooceraea biroi</name>
    <name type="common">Clonal raider ant</name>
    <name type="synonym">Cerapachys biroi</name>
    <dbReference type="NCBI Taxonomy" id="2015173"/>
    <lineage>
        <taxon>Eukaryota</taxon>
        <taxon>Metazoa</taxon>
        <taxon>Ecdysozoa</taxon>
        <taxon>Arthropoda</taxon>
        <taxon>Hexapoda</taxon>
        <taxon>Insecta</taxon>
        <taxon>Pterygota</taxon>
        <taxon>Neoptera</taxon>
        <taxon>Endopterygota</taxon>
        <taxon>Hymenoptera</taxon>
        <taxon>Apocrita</taxon>
        <taxon>Aculeata</taxon>
        <taxon>Formicoidea</taxon>
        <taxon>Formicidae</taxon>
        <taxon>Dorylinae</taxon>
        <taxon>Ooceraea</taxon>
    </lineage>
</organism>
<dbReference type="Proteomes" id="UP000053097">
    <property type="component" value="Unassembled WGS sequence"/>
</dbReference>
<dbReference type="EMBL" id="KK108653">
    <property type="protein sequence ID" value="EZA46659.1"/>
    <property type="molecule type" value="Genomic_DNA"/>
</dbReference>
<evidence type="ECO:0000313" key="1">
    <source>
        <dbReference type="EMBL" id="EZA46659.1"/>
    </source>
</evidence>